<evidence type="ECO:0000313" key="3">
    <source>
        <dbReference type="EMBL" id="KAG0256350.1"/>
    </source>
</evidence>
<keyword evidence="4" id="KW-1185">Reference proteome</keyword>
<dbReference type="AlphaFoldDB" id="A0AAD4D258"/>
<accession>A0AAD4D258</accession>
<comment type="caution">
    <text evidence="3">The sequence shown here is derived from an EMBL/GenBank/DDBJ whole genome shotgun (WGS) entry which is preliminary data.</text>
</comment>
<name>A0AAD4D258_9FUNG</name>
<feature type="non-terminal residue" evidence="3">
    <location>
        <position position="486"/>
    </location>
</feature>
<dbReference type="Proteomes" id="UP001194580">
    <property type="component" value="Unassembled WGS sequence"/>
</dbReference>
<feature type="region of interest" description="Disordered" evidence="1">
    <location>
        <begin position="1"/>
        <end position="36"/>
    </location>
</feature>
<evidence type="ECO:0000259" key="2">
    <source>
        <dbReference type="Pfam" id="PF23948"/>
    </source>
</evidence>
<feature type="non-terminal residue" evidence="3">
    <location>
        <position position="1"/>
    </location>
</feature>
<dbReference type="InterPro" id="IPR056251">
    <property type="entry name" value="Arm_rpt_dom"/>
</dbReference>
<protein>
    <recommendedName>
        <fullName evidence="2">Arm-like repeat domain-containing protein</fullName>
    </recommendedName>
</protein>
<proteinExistence type="predicted"/>
<evidence type="ECO:0000256" key="1">
    <source>
        <dbReference type="SAM" id="MobiDB-lite"/>
    </source>
</evidence>
<dbReference type="Pfam" id="PF23948">
    <property type="entry name" value="ARM_5"/>
    <property type="match status" value="1"/>
</dbReference>
<dbReference type="EMBL" id="JAAAIL010002557">
    <property type="protein sequence ID" value="KAG0256350.1"/>
    <property type="molecule type" value="Genomic_DNA"/>
</dbReference>
<gene>
    <name evidence="3" type="ORF">BGZ95_005523</name>
</gene>
<feature type="compositionally biased region" description="Polar residues" evidence="1">
    <location>
        <begin position="19"/>
        <end position="36"/>
    </location>
</feature>
<reference evidence="3" key="1">
    <citation type="journal article" date="2020" name="Fungal Divers.">
        <title>Resolving the Mortierellaceae phylogeny through synthesis of multi-gene phylogenetics and phylogenomics.</title>
        <authorList>
            <person name="Vandepol N."/>
            <person name="Liber J."/>
            <person name="Desiro A."/>
            <person name="Na H."/>
            <person name="Kennedy M."/>
            <person name="Barry K."/>
            <person name="Grigoriev I.V."/>
            <person name="Miller A.N."/>
            <person name="O'Donnell K."/>
            <person name="Stajich J.E."/>
            <person name="Bonito G."/>
        </authorList>
    </citation>
    <scope>NUCLEOTIDE SEQUENCE</scope>
    <source>
        <strain evidence="3">NRRL 28262</strain>
    </source>
</reference>
<organism evidence="3 4">
    <name type="scientific">Linnemannia exigua</name>
    <dbReference type="NCBI Taxonomy" id="604196"/>
    <lineage>
        <taxon>Eukaryota</taxon>
        <taxon>Fungi</taxon>
        <taxon>Fungi incertae sedis</taxon>
        <taxon>Mucoromycota</taxon>
        <taxon>Mortierellomycotina</taxon>
        <taxon>Mortierellomycetes</taxon>
        <taxon>Mortierellales</taxon>
        <taxon>Mortierellaceae</taxon>
        <taxon>Linnemannia</taxon>
    </lineage>
</organism>
<feature type="domain" description="Arm-like repeat" evidence="2">
    <location>
        <begin position="197"/>
        <end position="486"/>
    </location>
</feature>
<sequence>SKTMLSSKSKKLSPGSRAATPNASQTESALAKNSPTSLLEKARNKLLLTSVTDQDRSVYNAIAAVHLGSIGAFIPQNNRDSAALASTIVESNDESALPTTNQQHLVAPNFLKIEKKVFPALPLSIHQSWPNIFSQNVASPAFSSSFPPPGVRFENTAQLAQCGNLLRKCHSSFSTASSTSDGPFGPTQQALIEPYAQNEDEANRVRWLIRRVVEEFAADNLKTTTVLSEVLLLAPSLDQECYRKLLNCVIAQFETARLLDVDLLQGVVYLVESASSDYLELDDLVHILVVLRTRLQETHQQSTKHPYYLIWALSRLLDVMVEGKVKDLRRVADQEPLSALFIQLKDSQDPYLKHQATYAFQGLLHIPNDETRRQFALRHAGNITMGLLGVASVGKLNLGQLKDGADHLYEAAGEAHEVSTKIVDGVRSLLEGGQGIWASVRGGIFSGGRQLWYSALREAEEYIRTGRLQDFNRFVFEAPCRAHTEF</sequence>
<evidence type="ECO:0000313" key="4">
    <source>
        <dbReference type="Proteomes" id="UP001194580"/>
    </source>
</evidence>